<feature type="disulfide bond" evidence="2">
    <location>
        <begin position="22"/>
        <end position="34"/>
    </location>
</feature>
<dbReference type="PROSITE" id="PS00134">
    <property type="entry name" value="TRYPSIN_HIS"/>
    <property type="match status" value="1"/>
</dbReference>
<organism evidence="5 6">
    <name type="scientific">Allacma fusca</name>
    <dbReference type="NCBI Taxonomy" id="39272"/>
    <lineage>
        <taxon>Eukaryota</taxon>
        <taxon>Metazoa</taxon>
        <taxon>Ecdysozoa</taxon>
        <taxon>Arthropoda</taxon>
        <taxon>Hexapoda</taxon>
        <taxon>Collembola</taxon>
        <taxon>Symphypleona</taxon>
        <taxon>Sminthuridae</taxon>
        <taxon>Allacma</taxon>
    </lineage>
</organism>
<dbReference type="PROSITE" id="PS50068">
    <property type="entry name" value="LDLRA_2"/>
    <property type="match status" value="2"/>
</dbReference>
<dbReference type="Proteomes" id="UP000708208">
    <property type="component" value="Unassembled WGS sequence"/>
</dbReference>
<dbReference type="SMART" id="SM00192">
    <property type="entry name" value="LDLa"/>
    <property type="match status" value="2"/>
</dbReference>
<reference evidence="5" key="1">
    <citation type="submission" date="2021-06" db="EMBL/GenBank/DDBJ databases">
        <authorList>
            <person name="Hodson N. C."/>
            <person name="Mongue J. A."/>
            <person name="Jaron S. K."/>
        </authorList>
    </citation>
    <scope>NUCLEOTIDE SEQUENCE</scope>
</reference>
<name>A0A8J2PCI0_9HEXA</name>
<keyword evidence="6" id="KW-1185">Reference proteome</keyword>
<feature type="domain" description="Sushi" evidence="3">
    <location>
        <begin position="138"/>
        <end position="206"/>
    </location>
</feature>
<dbReference type="InterPro" id="IPR000436">
    <property type="entry name" value="Sushi_SCR_CCP_dom"/>
</dbReference>
<dbReference type="GO" id="GO:0006508">
    <property type="term" value="P:proteolysis"/>
    <property type="evidence" value="ECO:0007669"/>
    <property type="project" value="InterPro"/>
</dbReference>
<gene>
    <name evidence="5" type="ORF">AFUS01_LOCUS26881</name>
</gene>
<dbReference type="PANTHER" id="PTHR24252">
    <property type="entry name" value="ACROSIN-RELATED"/>
    <property type="match status" value="1"/>
</dbReference>
<evidence type="ECO:0000259" key="3">
    <source>
        <dbReference type="Pfam" id="PF00084"/>
    </source>
</evidence>
<dbReference type="Pfam" id="PF00089">
    <property type="entry name" value="Trypsin"/>
    <property type="match status" value="1"/>
</dbReference>
<feature type="non-terminal residue" evidence="5">
    <location>
        <position position="1"/>
    </location>
</feature>
<comment type="caution">
    <text evidence="5">The sequence shown here is derived from an EMBL/GenBank/DDBJ whole genome shotgun (WGS) entry which is preliminary data.</text>
</comment>
<dbReference type="CDD" id="cd00112">
    <property type="entry name" value="LDLa"/>
    <property type="match status" value="2"/>
</dbReference>
<dbReference type="Pfam" id="PF00057">
    <property type="entry name" value="Ldl_recept_a"/>
    <property type="match status" value="1"/>
</dbReference>
<evidence type="ECO:0000259" key="4">
    <source>
        <dbReference type="Pfam" id="PF00089"/>
    </source>
</evidence>
<dbReference type="InterPro" id="IPR002172">
    <property type="entry name" value="LDrepeatLR_classA_rpt"/>
</dbReference>
<dbReference type="InterPro" id="IPR018114">
    <property type="entry name" value="TRYPSIN_HIS"/>
</dbReference>
<accession>A0A8J2PCI0</accession>
<dbReference type="AlphaFoldDB" id="A0A8J2PCI0"/>
<feature type="non-terminal residue" evidence="5">
    <location>
        <position position="284"/>
    </location>
</feature>
<proteinExistence type="predicted"/>
<evidence type="ECO:0008006" key="7">
    <source>
        <dbReference type="Google" id="ProtNLM"/>
    </source>
</evidence>
<protein>
    <recommendedName>
        <fullName evidence="7">Peptidase S1 domain-containing protein</fullName>
    </recommendedName>
</protein>
<evidence type="ECO:0000256" key="2">
    <source>
        <dbReference type="PROSITE-ProRule" id="PRU00124"/>
    </source>
</evidence>
<evidence type="ECO:0000313" key="5">
    <source>
        <dbReference type="EMBL" id="CAG7816253.1"/>
    </source>
</evidence>
<dbReference type="GO" id="GO:0004252">
    <property type="term" value="F:serine-type endopeptidase activity"/>
    <property type="evidence" value="ECO:0007669"/>
    <property type="project" value="InterPro"/>
</dbReference>
<comment type="caution">
    <text evidence="2">Lacks conserved residue(s) required for the propagation of feature annotation.</text>
</comment>
<dbReference type="Pfam" id="PF00084">
    <property type="entry name" value="Sushi"/>
    <property type="match status" value="1"/>
</dbReference>
<dbReference type="InterPro" id="IPR001254">
    <property type="entry name" value="Trypsin_dom"/>
</dbReference>
<feature type="domain" description="Peptidase S1" evidence="4">
    <location>
        <begin position="226"/>
        <end position="269"/>
    </location>
</feature>
<dbReference type="PROSITE" id="PS01209">
    <property type="entry name" value="LDLRA_1"/>
    <property type="match status" value="1"/>
</dbReference>
<dbReference type="OrthoDB" id="6744641at2759"/>
<dbReference type="EMBL" id="CAJVCH010364844">
    <property type="protein sequence ID" value="CAG7816253.1"/>
    <property type="molecule type" value="Genomic_DNA"/>
</dbReference>
<dbReference type="PANTHER" id="PTHR24252:SF7">
    <property type="entry name" value="HYALIN"/>
    <property type="match status" value="1"/>
</dbReference>
<sequence length="284" mass="31180">DTLYMMTSLEDSLRWIWHNIGCGPNKFTCISGDCIPLSNVCDGVPNCGDSGRVRNSNDENAIYCGATNPCKSSNVYFHQCGLHQECISPLQICDGRKDCQNGADENPGVCSLDLRDVVAVQEVKQENTVRRRGSKSTCPPVQLTEGVIATCKNLGNNKAIPCSEAMVNDEMSLECDIHYKPNSRASSSKMKCGSDGSWKPYRPFYCERECGIINSGLSFHLSFATRTTNALAFPWYTAIFRNQSGVMEFICGGSLVEPKVVITAAHCVVMMTGEVLEPDLFEIV</sequence>
<dbReference type="InterPro" id="IPR023415">
    <property type="entry name" value="LDLR_class-A_CS"/>
</dbReference>
<evidence type="ECO:0000313" key="6">
    <source>
        <dbReference type="Proteomes" id="UP000708208"/>
    </source>
</evidence>
<evidence type="ECO:0000256" key="1">
    <source>
        <dbReference type="ARBA" id="ARBA00023157"/>
    </source>
</evidence>
<keyword evidence="1 2" id="KW-1015">Disulfide bond</keyword>
<feature type="disulfide bond" evidence="2">
    <location>
        <begin position="29"/>
        <end position="47"/>
    </location>
</feature>